<dbReference type="GO" id="GO:0005737">
    <property type="term" value="C:cytoplasm"/>
    <property type="evidence" value="ECO:0007669"/>
    <property type="project" value="UniProtKB-SubCell"/>
</dbReference>
<proteinExistence type="predicted"/>
<evidence type="ECO:0000256" key="2">
    <source>
        <dbReference type="ARBA" id="ARBA00004496"/>
    </source>
</evidence>
<protein>
    <recommendedName>
        <fullName evidence="11">DDT domain-containing protein</fullName>
    </recommendedName>
</protein>
<dbReference type="InterPro" id="IPR018866">
    <property type="entry name" value="Znf-4CXXC_R1"/>
</dbReference>
<dbReference type="Proteomes" id="UP000015105">
    <property type="component" value="Chromosome 6D"/>
</dbReference>
<evidence type="ECO:0000313" key="12">
    <source>
        <dbReference type="EnsemblPlants" id="AET6Gv20351300.4"/>
    </source>
</evidence>
<evidence type="ECO:0000256" key="6">
    <source>
        <dbReference type="ARBA" id="ARBA00022843"/>
    </source>
</evidence>
<dbReference type="EnsemblPlants" id="AET6Gv20351300.4">
    <property type="protein sequence ID" value="AET6Gv20351300.4"/>
    <property type="gene ID" value="AET6Gv20351300"/>
</dbReference>
<organism evidence="12 13">
    <name type="scientific">Aegilops tauschii subsp. strangulata</name>
    <name type="common">Goatgrass</name>
    <dbReference type="NCBI Taxonomy" id="200361"/>
    <lineage>
        <taxon>Eukaryota</taxon>
        <taxon>Viridiplantae</taxon>
        <taxon>Streptophyta</taxon>
        <taxon>Embryophyta</taxon>
        <taxon>Tracheophyta</taxon>
        <taxon>Spermatophyta</taxon>
        <taxon>Magnoliopsida</taxon>
        <taxon>Liliopsida</taxon>
        <taxon>Poales</taxon>
        <taxon>Poaceae</taxon>
        <taxon>BOP clade</taxon>
        <taxon>Pooideae</taxon>
        <taxon>Triticodae</taxon>
        <taxon>Triticeae</taxon>
        <taxon>Triticinae</taxon>
        <taxon>Aegilops</taxon>
    </lineage>
</organism>
<dbReference type="Pfam" id="PF10497">
    <property type="entry name" value="zf-4CXXC_R1"/>
    <property type="match status" value="1"/>
</dbReference>
<dbReference type="PROSITE" id="PS50827">
    <property type="entry name" value="DDT"/>
    <property type="match status" value="1"/>
</dbReference>
<evidence type="ECO:0000256" key="7">
    <source>
        <dbReference type="ARBA" id="ARBA00023015"/>
    </source>
</evidence>
<evidence type="ECO:0000256" key="10">
    <source>
        <dbReference type="SAM" id="Coils"/>
    </source>
</evidence>
<keyword evidence="8" id="KW-0804">Transcription</keyword>
<keyword evidence="3" id="KW-0963">Cytoplasm</keyword>
<dbReference type="GO" id="GO:0005634">
    <property type="term" value="C:nucleus"/>
    <property type="evidence" value="ECO:0007669"/>
    <property type="project" value="UniProtKB-SubCell"/>
</dbReference>
<keyword evidence="5" id="KW-0597">Phosphoprotein</keyword>
<evidence type="ECO:0000256" key="3">
    <source>
        <dbReference type="ARBA" id="ARBA00022490"/>
    </source>
</evidence>
<dbReference type="GO" id="GO:0006355">
    <property type="term" value="P:regulation of DNA-templated transcription"/>
    <property type="evidence" value="ECO:0007669"/>
    <property type="project" value="InterPro"/>
</dbReference>
<dbReference type="PANTHER" id="PTHR31169:SF18">
    <property type="entry name" value="DDT DOMAIN-CONTAINING PROTEIN"/>
    <property type="match status" value="1"/>
</dbReference>
<accession>A0A453NEU3</accession>
<dbReference type="Pfam" id="PF15612">
    <property type="entry name" value="WHIM1"/>
    <property type="match status" value="1"/>
</dbReference>
<dbReference type="InterPro" id="IPR018501">
    <property type="entry name" value="DDT_dom"/>
</dbReference>
<evidence type="ECO:0000256" key="1">
    <source>
        <dbReference type="ARBA" id="ARBA00004123"/>
    </source>
</evidence>
<evidence type="ECO:0000256" key="5">
    <source>
        <dbReference type="ARBA" id="ARBA00022553"/>
    </source>
</evidence>
<keyword evidence="13" id="KW-1185">Reference proteome</keyword>
<comment type="subcellular location">
    <subcellularLocation>
        <location evidence="2">Cytoplasm</location>
    </subcellularLocation>
    <subcellularLocation>
        <location evidence="1">Nucleus</location>
    </subcellularLocation>
</comment>
<keyword evidence="10" id="KW-0175">Coiled coil</keyword>
<dbReference type="InterPro" id="IPR040221">
    <property type="entry name" value="CDCA7/CDA7L"/>
</dbReference>
<dbReference type="Gramene" id="AET6Gv20351300.4">
    <property type="protein sequence ID" value="AET6Gv20351300.4"/>
    <property type="gene ID" value="AET6Gv20351300"/>
</dbReference>
<dbReference type="AlphaFoldDB" id="A0A453NEU3"/>
<keyword evidence="6" id="KW-0832">Ubl conjugation</keyword>
<reference evidence="12" key="4">
    <citation type="submission" date="2019-03" db="UniProtKB">
        <authorList>
            <consortium name="EnsemblPlants"/>
        </authorList>
    </citation>
    <scope>IDENTIFICATION</scope>
</reference>
<feature type="coiled-coil region" evidence="10">
    <location>
        <begin position="214"/>
        <end position="273"/>
    </location>
</feature>
<evidence type="ECO:0000256" key="4">
    <source>
        <dbReference type="ARBA" id="ARBA00022499"/>
    </source>
</evidence>
<evidence type="ECO:0000256" key="8">
    <source>
        <dbReference type="ARBA" id="ARBA00023163"/>
    </source>
</evidence>
<dbReference type="PANTHER" id="PTHR31169">
    <property type="entry name" value="OS05G0300700 PROTEIN"/>
    <property type="match status" value="1"/>
</dbReference>
<name>A0A453NEU3_AEGTS</name>
<keyword evidence="4" id="KW-1017">Isopeptide bond</keyword>
<reference evidence="13" key="1">
    <citation type="journal article" date="2014" name="Science">
        <title>Ancient hybridizations among the ancestral genomes of bread wheat.</title>
        <authorList>
            <consortium name="International Wheat Genome Sequencing Consortium,"/>
            <person name="Marcussen T."/>
            <person name="Sandve S.R."/>
            <person name="Heier L."/>
            <person name="Spannagl M."/>
            <person name="Pfeifer M."/>
            <person name="Jakobsen K.S."/>
            <person name="Wulff B.B."/>
            <person name="Steuernagel B."/>
            <person name="Mayer K.F."/>
            <person name="Olsen O.A."/>
        </authorList>
    </citation>
    <scope>NUCLEOTIDE SEQUENCE [LARGE SCALE GENOMIC DNA]</scope>
    <source>
        <strain evidence="13">cv. AL8/78</strain>
    </source>
</reference>
<evidence type="ECO:0000256" key="9">
    <source>
        <dbReference type="ARBA" id="ARBA00023242"/>
    </source>
</evidence>
<dbReference type="InterPro" id="IPR028942">
    <property type="entry name" value="WHIM1_dom"/>
</dbReference>
<sequence>AWECPKCRNDCNCSRCKTRKGEAPTGRMVRAAKRPKVNLVQTESNDALMDEIVVPRGTLMTCIAGMKLQSEDVGAAIQFLEFCRSFGEICKIGKGQPEETLRHLTELQEVSSVVADVHINLLSVIENGKDNPFDKYPRHGDEWIRKVGEYISLTFHAEDFTLQCLNQGVSGYRSLNPSCKLEVLNCLCDEALSCEKLRTCIDNKDRKCVATQEIKAATRKQKELKRRYDDMTKTIEGGDTANNEEANDILSQIKEAEEVKQAAQNELEMLKRVHRTTPVMEDKGVKYWKLGSYCNCNISIMRQEFDEENRTKNKDMWFMFTEDEHKVVEDHVTTRSRRLRRNHNWV</sequence>
<keyword evidence="9" id="KW-0539">Nucleus</keyword>
<reference evidence="13" key="2">
    <citation type="journal article" date="2017" name="Nat. Plants">
        <title>The Aegilops tauschii genome reveals multiple impacts of transposons.</title>
        <authorList>
            <person name="Zhao G."/>
            <person name="Zou C."/>
            <person name="Li K."/>
            <person name="Wang K."/>
            <person name="Li T."/>
            <person name="Gao L."/>
            <person name="Zhang X."/>
            <person name="Wang H."/>
            <person name="Yang Z."/>
            <person name="Liu X."/>
            <person name="Jiang W."/>
            <person name="Mao L."/>
            <person name="Kong X."/>
            <person name="Jiao Y."/>
            <person name="Jia J."/>
        </authorList>
    </citation>
    <scope>NUCLEOTIDE SEQUENCE [LARGE SCALE GENOMIC DNA]</scope>
    <source>
        <strain evidence="13">cv. AL8/78</strain>
    </source>
</reference>
<reference evidence="12" key="3">
    <citation type="journal article" date="2017" name="Nature">
        <title>Genome sequence of the progenitor of the wheat D genome Aegilops tauschii.</title>
        <authorList>
            <person name="Luo M.C."/>
            <person name="Gu Y.Q."/>
            <person name="Puiu D."/>
            <person name="Wang H."/>
            <person name="Twardziok S.O."/>
            <person name="Deal K.R."/>
            <person name="Huo N."/>
            <person name="Zhu T."/>
            <person name="Wang L."/>
            <person name="Wang Y."/>
            <person name="McGuire P.E."/>
            <person name="Liu S."/>
            <person name="Long H."/>
            <person name="Ramasamy R.K."/>
            <person name="Rodriguez J.C."/>
            <person name="Van S.L."/>
            <person name="Yuan L."/>
            <person name="Wang Z."/>
            <person name="Xia Z."/>
            <person name="Xiao L."/>
            <person name="Anderson O.D."/>
            <person name="Ouyang S."/>
            <person name="Liang Y."/>
            <person name="Zimin A.V."/>
            <person name="Pertea G."/>
            <person name="Qi P."/>
            <person name="Bennetzen J.L."/>
            <person name="Dai X."/>
            <person name="Dawson M.W."/>
            <person name="Muller H.G."/>
            <person name="Kugler K."/>
            <person name="Rivarola-Duarte L."/>
            <person name="Spannagl M."/>
            <person name="Mayer K.F.X."/>
            <person name="Lu F.H."/>
            <person name="Bevan M.W."/>
            <person name="Leroy P."/>
            <person name="Li P."/>
            <person name="You F.M."/>
            <person name="Sun Q."/>
            <person name="Liu Z."/>
            <person name="Lyons E."/>
            <person name="Wicker T."/>
            <person name="Salzberg S.L."/>
            <person name="Devos K.M."/>
            <person name="Dvorak J."/>
        </authorList>
    </citation>
    <scope>NUCLEOTIDE SEQUENCE [LARGE SCALE GENOMIC DNA]</scope>
    <source>
        <strain evidence="12">cv. AL8/78</strain>
    </source>
</reference>
<evidence type="ECO:0000259" key="11">
    <source>
        <dbReference type="PROSITE" id="PS50827"/>
    </source>
</evidence>
<evidence type="ECO:0000313" key="13">
    <source>
        <dbReference type="Proteomes" id="UP000015105"/>
    </source>
</evidence>
<reference evidence="12" key="5">
    <citation type="journal article" date="2021" name="G3 (Bethesda)">
        <title>Aegilops tauschii genome assembly Aet v5.0 features greater sequence contiguity and improved annotation.</title>
        <authorList>
            <person name="Wang L."/>
            <person name="Zhu T."/>
            <person name="Rodriguez J.C."/>
            <person name="Deal K.R."/>
            <person name="Dubcovsky J."/>
            <person name="McGuire P.E."/>
            <person name="Lux T."/>
            <person name="Spannagl M."/>
            <person name="Mayer K.F.X."/>
            <person name="Baldrich P."/>
            <person name="Meyers B.C."/>
            <person name="Huo N."/>
            <person name="Gu Y.Q."/>
            <person name="Zhou H."/>
            <person name="Devos K.M."/>
            <person name="Bennetzen J.L."/>
            <person name="Unver T."/>
            <person name="Budak H."/>
            <person name="Gulick P.J."/>
            <person name="Galiba G."/>
            <person name="Kalapos B."/>
            <person name="Nelson D.R."/>
            <person name="Li P."/>
            <person name="You F.M."/>
            <person name="Luo M.C."/>
            <person name="Dvorak J."/>
        </authorList>
    </citation>
    <scope>NUCLEOTIDE SEQUENCE [LARGE SCALE GENOMIC DNA]</scope>
    <source>
        <strain evidence="12">cv. AL8/78</strain>
    </source>
</reference>
<feature type="domain" description="DDT" evidence="11">
    <location>
        <begin position="70"/>
        <end position="131"/>
    </location>
</feature>
<keyword evidence="7" id="KW-0805">Transcription regulation</keyword>